<dbReference type="GO" id="GO:0042941">
    <property type="term" value="P:D-alanine transmembrane transport"/>
    <property type="evidence" value="ECO:0007669"/>
    <property type="project" value="TreeGrafter"/>
</dbReference>
<keyword evidence="1" id="KW-0813">Transport</keyword>
<evidence type="ECO:0000313" key="5">
    <source>
        <dbReference type="EMBL" id="TDD72614.1"/>
    </source>
</evidence>
<evidence type="ECO:0000313" key="6">
    <source>
        <dbReference type="Proteomes" id="UP000295217"/>
    </source>
</evidence>
<dbReference type="Pfam" id="PF00005">
    <property type="entry name" value="ABC_tran"/>
    <property type="match status" value="1"/>
</dbReference>
<protein>
    <submittedName>
        <fullName evidence="5">ABC transporter ATP-binding protein</fullName>
    </submittedName>
</protein>
<name>A0A4R5ANK5_9ACTN</name>
<dbReference type="GO" id="GO:1903806">
    <property type="term" value="P:L-isoleucine import across plasma membrane"/>
    <property type="evidence" value="ECO:0007669"/>
    <property type="project" value="TreeGrafter"/>
</dbReference>
<dbReference type="Pfam" id="PF12399">
    <property type="entry name" value="BCA_ABC_TP_C"/>
    <property type="match status" value="1"/>
</dbReference>
<dbReference type="Proteomes" id="UP000295217">
    <property type="component" value="Unassembled WGS sequence"/>
</dbReference>
<dbReference type="SMART" id="SM00382">
    <property type="entry name" value="AAA"/>
    <property type="match status" value="1"/>
</dbReference>
<dbReference type="GO" id="GO:0015808">
    <property type="term" value="P:L-alanine transport"/>
    <property type="evidence" value="ECO:0007669"/>
    <property type="project" value="TreeGrafter"/>
</dbReference>
<dbReference type="AlphaFoldDB" id="A0A4R5ANK5"/>
<dbReference type="PANTHER" id="PTHR45772:SF7">
    <property type="entry name" value="AMINO ACID ABC TRANSPORTER ATP-BINDING PROTEIN"/>
    <property type="match status" value="1"/>
</dbReference>
<keyword evidence="2" id="KW-0547">Nucleotide-binding</keyword>
<dbReference type="GO" id="GO:0005304">
    <property type="term" value="F:L-valine transmembrane transporter activity"/>
    <property type="evidence" value="ECO:0007669"/>
    <property type="project" value="TreeGrafter"/>
</dbReference>
<dbReference type="CDD" id="cd03219">
    <property type="entry name" value="ABC_Mj1267_LivG_branched"/>
    <property type="match status" value="1"/>
</dbReference>
<dbReference type="GO" id="GO:0015192">
    <property type="term" value="F:L-phenylalanine transmembrane transporter activity"/>
    <property type="evidence" value="ECO:0007669"/>
    <property type="project" value="TreeGrafter"/>
</dbReference>
<dbReference type="InterPro" id="IPR032823">
    <property type="entry name" value="BCA_ABC_TP_C"/>
</dbReference>
<dbReference type="GO" id="GO:0005886">
    <property type="term" value="C:plasma membrane"/>
    <property type="evidence" value="ECO:0007669"/>
    <property type="project" value="TreeGrafter"/>
</dbReference>
<feature type="domain" description="ABC transporter" evidence="4">
    <location>
        <begin position="12"/>
        <end position="252"/>
    </location>
</feature>
<dbReference type="EMBL" id="SMLB01000002">
    <property type="protein sequence ID" value="TDD72614.1"/>
    <property type="molecule type" value="Genomic_DNA"/>
</dbReference>
<dbReference type="PROSITE" id="PS50893">
    <property type="entry name" value="ABC_TRANSPORTER_2"/>
    <property type="match status" value="1"/>
</dbReference>
<keyword evidence="3 5" id="KW-0067">ATP-binding</keyword>
<dbReference type="GO" id="GO:0016887">
    <property type="term" value="F:ATP hydrolysis activity"/>
    <property type="evidence" value="ECO:0007669"/>
    <property type="project" value="InterPro"/>
</dbReference>
<keyword evidence="6" id="KW-1185">Reference proteome</keyword>
<dbReference type="SUPFAM" id="SSF52540">
    <property type="entry name" value="P-loop containing nucleoside triphosphate hydrolases"/>
    <property type="match status" value="1"/>
</dbReference>
<dbReference type="GO" id="GO:0015188">
    <property type="term" value="F:L-isoleucine transmembrane transporter activity"/>
    <property type="evidence" value="ECO:0007669"/>
    <property type="project" value="TreeGrafter"/>
</dbReference>
<sequence>MERRRIAMAPVVQVSAVTVAFGGLRALRGIDLDIAQGERVAVIGPNGAGKTTLFNVIAGDITPTTGAVVIKGQDCTYRPSRQRPRLGLARTYQKARAFAGLTVRENIYLALAGHSGRHRALWQSRADRGMRAEAAEVAARTWLSGQIDVVAGELAHGQRRQLELAMAIATRPDVMLLDEPASGLSRGERERLIELLESFDDQLTLLLIEHDMDVAFRIAQRVVVMADGEQVMAGTPEQVRADPHVHRIYLGTEAAA</sequence>
<evidence type="ECO:0000256" key="2">
    <source>
        <dbReference type="ARBA" id="ARBA00022741"/>
    </source>
</evidence>
<comment type="caution">
    <text evidence="5">The sequence shown here is derived from an EMBL/GenBank/DDBJ whole genome shotgun (WGS) entry which is preliminary data.</text>
</comment>
<evidence type="ECO:0000256" key="3">
    <source>
        <dbReference type="ARBA" id="ARBA00022840"/>
    </source>
</evidence>
<dbReference type="InterPro" id="IPR027417">
    <property type="entry name" value="P-loop_NTPase"/>
</dbReference>
<organism evidence="5 6">
    <name type="scientific">Jiangella aurantiaca</name>
    <dbReference type="NCBI Taxonomy" id="2530373"/>
    <lineage>
        <taxon>Bacteria</taxon>
        <taxon>Bacillati</taxon>
        <taxon>Actinomycetota</taxon>
        <taxon>Actinomycetes</taxon>
        <taxon>Jiangellales</taxon>
        <taxon>Jiangellaceae</taxon>
        <taxon>Jiangella</taxon>
    </lineage>
</organism>
<dbReference type="GO" id="GO:1903805">
    <property type="term" value="P:L-valine import across plasma membrane"/>
    <property type="evidence" value="ECO:0007669"/>
    <property type="project" value="TreeGrafter"/>
</dbReference>
<evidence type="ECO:0000256" key="1">
    <source>
        <dbReference type="ARBA" id="ARBA00022448"/>
    </source>
</evidence>
<proteinExistence type="predicted"/>
<dbReference type="GO" id="GO:0005524">
    <property type="term" value="F:ATP binding"/>
    <property type="evidence" value="ECO:0007669"/>
    <property type="project" value="UniProtKB-KW"/>
</dbReference>
<reference evidence="5 6" key="1">
    <citation type="submission" date="2019-02" db="EMBL/GenBank/DDBJ databases">
        <title>Draft genome sequences of novel Actinobacteria.</title>
        <authorList>
            <person name="Sahin N."/>
            <person name="Ay H."/>
            <person name="Saygin H."/>
        </authorList>
    </citation>
    <scope>NUCLEOTIDE SEQUENCE [LARGE SCALE GENOMIC DNA]</scope>
    <source>
        <strain evidence="5 6">8K307</strain>
    </source>
</reference>
<dbReference type="OrthoDB" id="4350300at2"/>
<accession>A0A4R5ANK5</accession>
<dbReference type="InterPro" id="IPR051120">
    <property type="entry name" value="ABC_AA/LPS_Transport"/>
</dbReference>
<dbReference type="Gene3D" id="3.40.50.300">
    <property type="entry name" value="P-loop containing nucleotide triphosphate hydrolases"/>
    <property type="match status" value="1"/>
</dbReference>
<dbReference type="PANTHER" id="PTHR45772">
    <property type="entry name" value="CONSERVED COMPONENT OF ABC TRANSPORTER FOR NATURAL AMINO ACIDS-RELATED"/>
    <property type="match status" value="1"/>
</dbReference>
<dbReference type="InterPro" id="IPR003593">
    <property type="entry name" value="AAA+_ATPase"/>
</dbReference>
<gene>
    <name evidence="5" type="ORF">E1262_01765</name>
</gene>
<evidence type="ECO:0000259" key="4">
    <source>
        <dbReference type="PROSITE" id="PS50893"/>
    </source>
</evidence>
<dbReference type="InterPro" id="IPR003439">
    <property type="entry name" value="ABC_transporter-like_ATP-bd"/>
</dbReference>